<reference evidence="1 2" key="1">
    <citation type="submission" date="2021-01" db="EMBL/GenBank/DDBJ databases">
        <title>Genomic Encyclopedia of Type Strains, Phase IV (KMG-IV): sequencing the most valuable type-strain genomes for metagenomic binning, comparative biology and taxonomic classification.</title>
        <authorList>
            <person name="Goeker M."/>
        </authorList>
    </citation>
    <scope>NUCLEOTIDE SEQUENCE [LARGE SCALE GENOMIC DNA]</scope>
    <source>
        <strain evidence="1 2">DSM 25879</strain>
    </source>
</reference>
<dbReference type="EMBL" id="JAFBED010000001">
    <property type="protein sequence ID" value="MBM7618472.1"/>
    <property type="molecule type" value="Genomic_DNA"/>
</dbReference>
<keyword evidence="2" id="KW-1185">Reference proteome</keyword>
<organism evidence="1 2">
    <name type="scientific">Sutcliffiella tianshenii</name>
    <dbReference type="NCBI Taxonomy" id="1463404"/>
    <lineage>
        <taxon>Bacteria</taxon>
        <taxon>Bacillati</taxon>
        <taxon>Bacillota</taxon>
        <taxon>Bacilli</taxon>
        <taxon>Bacillales</taxon>
        <taxon>Bacillaceae</taxon>
        <taxon>Sutcliffiella</taxon>
    </lineage>
</organism>
<evidence type="ECO:0000313" key="1">
    <source>
        <dbReference type="EMBL" id="MBM7618472.1"/>
    </source>
</evidence>
<name>A0ABS2NV44_9BACI</name>
<dbReference type="Proteomes" id="UP000737402">
    <property type="component" value="Unassembled WGS sequence"/>
</dbReference>
<comment type="caution">
    <text evidence="1">The sequence shown here is derived from an EMBL/GenBank/DDBJ whole genome shotgun (WGS) entry which is preliminary data.</text>
</comment>
<accession>A0ABS2NV44</accession>
<dbReference type="RefSeq" id="WP_204412753.1">
    <property type="nucleotide sequence ID" value="NZ_JAFBED010000001.1"/>
</dbReference>
<evidence type="ECO:0008006" key="3">
    <source>
        <dbReference type="Google" id="ProtNLM"/>
    </source>
</evidence>
<gene>
    <name evidence="1" type="ORF">JOC95_000314</name>
</gene>
<protein>
    <recommendedName>
        <fullName evidence="3">DUF4625 domain-containing protein</fullName>
    </recommendedName>
</protein>
<evidence type="ECO:0000313" key="2">
    <source>
        <dbReference type="Proteomes" id="UP000737402"/>
    </source>
</evidence>
<sequence>MKNKRGCLLGLFLLIGLMVGCSEETSEKKGIGYIEIGIGRDEEMEVADVTDTFTVNDIIAVTYGQDEEPIGGSVTFIILKKIGINEEIINQWEEPLDPTWTWFSIEIYPPEEEGDYILRLASGSELLAEKSFSVE</sequence>
<proteinExistence type="predicted"/>
<dbReference type="PROSITE" id="PS51257">
    <property type="entry name" value="PROKAR_LIPOPROTEIN"/>
    <property type="match status" value="1"/>
</dbReference>